<protein>
    <recommendedName>
        <fullName evidence="4">VCBS repeat-containing protein</fullName>
    </recommendedName>
</protein>
<proteinExistence type="predicted"/>
<dbReference type="EMBL" id="JACYFS010000001">
    <property type="protein sequence ID" value="MBD8081307.1"/>
    <property type="molecule type" value="Genomic_DNA"/>
</dbReference>
<evidence type="ECO:0000256" key="1">
    <source>
        <dbReference type="SAM" id="MobiDB-lite"/>
    </source>
</evidence>
<gene>
    <name evidence="2" type="ORF">IC610_02595</name>
</gene>
<evidence type="ECO:0008006" key="4">
    <source>
        <dbReference type="Google" id="ProtNLM"/>
    </source>
</evidence>
<sequence>MLLLTACNSKTEEKKSQTSDQKESSADTLNTTSKPLTDQQKKNVVDFIPAGYALYKEEGMEDIKGDLNKDGLQDVVLLIKGTDQRKFFDHETRGKLDRNRRGIIILFNRGDGYELATKNYDCFLSENEEGGVYYAPELWLSVEKGNLKINYAHGRYGYWNYTFRNKNGEFELIGYDASYNQGPMPLEETSINFLTKKKLTRENINRDNFKDDEDVKFKDTWETVKVHQLKKLSEIKDFDELQF</sequence>
<comment type="caution">
    <text evidence="2">The sequence shown here is derived from an EMBL/GenBank/DDBJ whole genome shotgun (WGS) entry which is preliminary data.</text>
</comment>
<reference evidence="2 3" key="1">
    <citation type="submission" date="2020-09" db="EMBL/GenBank/DDBJ databases">
        <title>Genome seq and assembly of Chryseobacterium sp.</title>
        <authorList>
            <person name="Chhetri G."/>
        </authorList>
    </citation>
    <scope>NUCLEOTIDE SEQUENCE [LARGE SCALE GENOMIC DNA]</scope>
    <source>
        <strain evidence="2 3">GCR10</strain>
    </source>
</reference>
<name>A0ABR8Z7P9_9FLAO</name>
<feature type="region of interest" description="Disordered" evidence="1">
    <location>
        <begin position="1"/>
        <end position="35"/>
    </location>
</feature>
<feature type="compositionally biased region" description="Basic and acidic residues" evidence="1">
    <location>
        <begin position="10"/>
        <end position="25"/>
    </location>
</feature>
<evidence type="ECO:0000313" key="2">
    <source>
        <dbReference type="EMBL" id="MBD8081307.1"/>
    </source>
</evidence>
<keyword evidence="3" id="KW-1185">Reference proteome</keyword>
<evidence type="ECO:0000313" key="3">
    <source>
        <dbReference type="Proteomes" id="UP000637299"/>
    </source>
</evidence>
<feature type="compositionally biased region" description="Polar residues" evidence="1">
    <location>
        <begin position="26"/>
        <end position="35"/>
    </location>
</feature>
<accession>A0ABR8Z7P9</accession>
<organism evidence="2 3">
    <name type="scientific">Chryseobacterium caseinilyticum</name>
    <dbReference type="NCBI Taxonomy" id="2771428"/>
    <lineage>
        <taxon>Bacteria</taxon>
        <taxon>Pseudomonadati</taxon>
        <taxon>Bacteroidota</taxon>
        <taxon>Flavobacteriia</taxon>
        <taxon>Flavobacteriales</taxon>
        <taxon>Weeksellaceae</taxon>
        <taxon>Chryseobacterium group</taxon>
        <taxon>Chryseobacterium</taxon>
    </lineage>
</organism>
<dbReference type="Proteomes" id="UP000637299">
    <property type="component" value="Unassembled WGS sequence"/>
</dbReference>